<feature type="domain" description="RNase H type-1" evidence="2">
    <location>
        <begin position="173"/>
        <end position="276"/>
    </location>
</feature>
<reference evidence="5" key="2">
    <citation type="submission" date="2025-08" db="UniProtKB">
        <authorList>
            <consortium name="RefSeq"/>
        </authorList>
    </citation>
    <scope>IDENTIFICATION</scope>
    <source>
        <tissue evidence="5">Leaves</tissue>
    </source>
</reference>
<accession>A0A6P6UDD8</accession>
<protein>
    <recommendedName>
        <fullName evidence="6">Reverse transcriptase zinc-binding domain-containing protein</fullName>
    </recommendedName>
</protein>
<gene>
    <name evidence="5" type="primary">LOC113709870</name>
</gene>
<name>A0A6P6UDD8_COFAR</name>
<proteinExistence type="predicted"/>
<feature type="region of interest" description="Disordered" evidence="1">
    <location>
        <begin position="138"/>
        <end position="161"/>
    </location>
</feature>
<dbReference type="PANTHER" id="PTHR47074">
    <property type="entry name" value="BNAC02G40300D PROTEIN"/>
    <property type="match status" value="1"/>
</dbReference>
<organism evidence="4 5">
    <name type="scientific">Coffea arabica</name>
    <name type="common">Arabian coffee</name>
    <dbReference type="NCBI Taxonomy" id="13443"/>
    <lineage>
        <taxon>Eukaryota</taxon>
        <taxon>Viridiplantae</taxon>
        <taxon>Streptophyta</taxon>
        <taxon>Embryophyta</taxon>
        <taxon>Tracheophyta</taxon>
        <taxon>Spermatophyta</taxon>
        <taxon>Magnoliopsida</taxon>
        <taxon>eudicotyledons</taxon>
        <taxon>Gunneridae</taxon>
        <taxon>Pentapetalae</taxon>
        <taxon>asterids</taxon>
        <taxon>lamiids</taxon>
        <taxon>Gentianales</taxon>
        <taxon>Rubiaceae</taxon>
        <taxon>Ixoroideae</taxon>
        <taxon>Gardenieae complex</taxon>
        <taxon>Bertiereae - Coffeeae clade</taxon>
        <taxon>Coffeeae</taxon>
        <taxon>Coffea</taxon>
    </lineage>
</organism>
<dbReference type="AlphaFoldDB" id="A0A6P6UDD8"/>
<feature type="domain" description="Reverse transcriptase zinc-binding" evidence="3">
    <location>
        <begin position="1"/>
        <end position="54"/>
    </location>
</feature>
<evidence type="ECO:0000313" key="5">
    <source>
        <dbReference type="RefSeq" id="XP_027088519.1"/>
    </source>
</evidence>
<dbReference type="GeneID" id="113709870"/>
<evidence type="ECO:0000256" key="1">
    <source>
        <dbReference type="SAM" id="MobiDB-lite"/>
    </source>
</evidence>
<dbReference type="InterPro" id="IPR026960">
    <property type="entry name" value="RVT-Znf"/>
</dbReference>
<dbReference type="InterPro" id="IPR052929">
    <property type="entry name" value="RNase_H-like_EbsB-rel"/>
</dbReference>
<evidence type="ECO:0008006" key="6">
    <source>
        <dbReference type="Google" id="ProtNLM"/>
    </source>
</evidence>
<dbReference type="RefSeq" id="XP_027088519.1">
    <property type="nucleotide sequence ID" value="XM_027232718.1"/>
</dbReference>
<sequence>MKVFIWKCLHGGLPVRAEIHRRTRQGNPMCIGCGDKEETLEHLLIQCTKAKEIWKMAPVQWDGIMELSDCFIKWWTAIMEAQQDRGREDQVNLTINILWQIWKARNDREFNHKEREPQKIIQRAMKEWTEFDEANKENVARKNTQETEIHQRTEQEQEQNESHTSLLIKIHTHQDKRQAIVGIGITATDAMGQIQVGWALRERLSAEPIQDQAVAVRLALLNAISQGWRSIRLELDNKELVECIKGSRHCNHMMATLMEDIQFISNQFHKCSFSFAKSGKVGSIKLSLHALNIWIDEEWVNPTLRC</sequence>
<dbReference type="Pfam" id="PF13966">
    <property type="entry name" value="zf-RVT"/>
    <property type="match status" value="1"/>
</dbReference>
<evidence type="ECO:0000259" key="2">
    <source>
        <dbReference type="Pfam" id="PF13456"/>
    </source>
</evidence>
<dbReference type="GO" id="GO:0004523">
    <property type="term" value="F:RNA-DNA hybrid ribonuclease activity"/>
    <property type="evidence" value="ECO:0007669"/>
    <property type="project" value="InterPro"/>
</dbReference>
<evidence type="ECO:0000259" key="3">
    <source>
        <dbReference type="Pfam" id="PF13966"/>
    </source>
</evidence>
<dbReference type="GO" id="GO:0003676">
    <property type="term" value="F:nucleic acid binding"/>
    <property type="evidence" value="ECO:0007669"/>
    <property type="project" value="InterPro"/>
</dbReference>
<keyword evidence="4" id="KW-1185">Reference proteome</keyword>
<evidence type="ECO:0000313" key="4">
    <source>
        <dbReference type="Proteomes" id="UP001652660"/>
    </source>
</evidence>
<feature type="compositionally biased region" description="Basic and acidic residues" evidence="1">
    <location>
        <begin position="138"/>
        <end position="155"/>
    </location>
</feature>
<dbReference type="InterPro" id="IPR002156">
    <property type="entry name" value="RNaseH_domain"/>
</dbReference>
<dbReference type="OrthoDB" id="1745633at2759"/>
<dbReference type="Pfam" id="PF13456">
    <property type="entry name" value="RVT_3"/>
    <property type="match status" value="1"/>
</dbReference>
<dbReference type="PANTHER" id="PTHR47074:SF11">
    <property type="entry name" value="REVERSE TRANSCRIPTASE-LIKE PROTEIN"/>
    <property type="match status" value="1"/>
</dbReference>
<dbReference type="Proteomes" id="UP001652660">
    <property type="component" value="Chromosome 9e"/>
</dbReference>
<reference evidence="4" key="1">
    <citation type="journal article" date="2025" name="Foods">
        <title>Unveiling the Microbial Signatures of Arabica Coffee Cherries: Insights into Ripeness Specific Diversity, Functional Traits, and Implications for Quality and Safety.</title>
        <authorList>
            <consortium name="RefSeq"/>
            <person name="Tenea G.N."/>
            <person name="Cifuentes V."/>
            <person name="Reyes P."/>
            <person name="Cevallos-Vallejos M."/>
        </authorList>
    </citation>
    <scope>NUCLEOTIDE SEQUENCE [LARGE SCALE GENOMIC DNA]</scope>
</reference>